<accession>A0A9P6XRA9</accession>
<dbReference type="Proteomes" id="UP000740926">
    <property type="component" value="Unassembled WGS sequence"/>
</dbReference>
<evidence type="ECO:0000313" key="2">
    <source>
        <dbReference type="EMBL" id="KAG1530403.1"/>
    </source>
</evidence>
<feature type="region of interest" description="Disordered" evidence="1">
    <location>
        <begin position="63"/>
        <end position="96"/>
    </location>
</feature>
<sequence>MRTWTRCRSIRASLPSSPAPSSWACRCASSAMAWTMRSTASSPTTACRGCRWWPTTCAGAKTTGNWNRPTSPKGAAAAPASAPALRRHVPTKHRTC</sequence>
<evidence type="ECO:0000256" key="1">
    <source>
        <dbReference type="SAM" id="MobiDB-lite"/>
    </source>
</evidence>
<feature type="compositionally biased region" description="Basic residues" evidence="1">
    <location>
        <begin position="85"/>
        <end position="96"/>
    </location>
</feature>
<protein>
    <submittedName>
        <fullName evidence="2">Uncharacterized protein</fullName>
    </submittedName>
</protein>
<organism evidence="2 3">
    <name type="scientific">Rhizopus delemar</name>
    <dbReference type="NCBI Taxonomy" id="936053"/>
    <lineage>
        <taxon>Eukaryota</taxon>
        <taxon>Fungi</taxon>
        <taxon>Fungi incertae sedis</taxon>
        <taxon>Mucoromycota</taxon>
        <taxon>Mucoromycotina</taxon>
        <taxon>Mucoromycetes</taxon>
        <taxon>Mucorales</taxon>
        <taxon>Mucorineae</taxon>
        <taxon>Rhizopodaceae</taxon>
        <taxon>Rhizopus</taxon>
    </lineage>
</organism>
<evidence type="ECO:0000313" key="3">
    <source>
        <dbReference type="Proteomes" id="UP000740926"/>
    </source>
</evidence>
<dbReference type="EMBL" id="JAANIU010012544">
    <property type="protein sequence ID" value="KAG1530403.1"/>
    <property type="molecule type" value="Genomic_DNA"/>
</dbReference>
<comment type="caution">
    <text evidence="2">The sequence shown here is derived from an EMBL/GenBank/DDBJ whole genome shotgun (WGS) entry which is preliminary data.</text>
</comment>
<proteinExistence type="predicted"/>
<feature type="compositionally biased region" description="Low complexity" evidence="1">
    <location>
        <begin position="75"/>
        <end position="84"/>
    </location>
</feature>
<reference evidence="2 3" key="1">
    <citation type="journal article" date="2020" name="Microb. Genom.">
        <title>Genetic diversity of clinical and environmental Mucorales isolates obtained from an investigation of mucormycosis cases among solid organ transplant recipients.</title>
        <authorList>
            <person name="Nguyen M.H."/>
            <person name="Kaul D."/>
            <person name="Muto C."/>
            <person name="Cheng S.J."/>
            <person name="Richter R.A."/>
            <person name="Bruno V.M."/>
            <person name="Liu G."/>
            <person name="Beyhan S."/>
            <person name="Sundermann A.J."/>
            <person name="Mounaud S."/>
            <person name="Pasculle A.W."/>
            <person name="Nierman W.C."/>
            <person name="Driscoll E."/>
            <person name="Cumbie R."/>
            <person name="Clancy C.J."/>
            <person name="Dupont C.L."/>
        </authorList>
    </citation>
    <scope>NUCLEOTIDE SEQUENCE [LARGE SCALE GENOMIC DNA]</scope>
    <source>
        <strain evidence="2 3">GL24</strain>
    </source>
</reference>
<gene>
    <name evidence="2" type="ORF">G6F50_017339</name>
</gene>
<name>A0A9P6XRA9_9FUNG</name>
<keyword evidence="3" id="KW-1185">Reference proteome</keyword>
<dbReference type="AlphaFoldDB" id="A0A9P6XRA9"/>